<evidence type="ECO:0000313" key="2">
    <source>
        <dbReference type="Proteomes" id="UP001523401"/>
    </source>
</evidence>
<protein>
    <submittedName>
        <fullName evidence="1">Phage portal protein</fullName>
    </submittedName>
</protein>
<comment type="caution">
    <text evidence="1">The sequence shown here is derived from an EMBL/GenBank/DDBJ whole genome shotgun (WGS) entry which is preliminary data.</text>
</comment>
<name>A0ABT1CIY3_9PROT</name>
<gene>
    <name evidence="1" type="ORF">NF685_12280</name>
</gene>
<reference evidence="1 2" key="1">
    <citation type="submission" date="2022-06" db="EMBL/GenBank/DDBJ databases">
        <title>Whole-genome of Asaia lannensis strain LMG 27011T.</title>
        <authorList>
            <person name="Sombolestani A."/>
        </authorList>
    </citation>
    <scope>NUCLEOTIDE SEQUENCE [LARGE SCALE GENOMIC DNA]</scope>
    <source>
        <strain evidence="1 2">NBRC 102526</strain>
    </source>
</reference>
<evidence type="ECO:0000313" key="1">
    <source>
        <dbReference type="EMBL" id="MCO6160810.1"/>
    </source>
</evidence>
<sequence>MDWVALQRRYETPAGLAPRTARLLALQRVLDGTQYDVLPYPFATERNPAGEYIPLSQRRPSVRTNLCRTVVDEAVSLLFGNTHWPLAVSRCGETADAMNRFAREAGLPVLLMQAAIRGSVGSVALLVELIEGRPHVRMLETAYLTPERDRSGTLDHVTERYIVTGGDLVASGYRIDPACHATRYWWQRRWTRGVVQYFIPQPVDQTGDMQVDHGRSFPHGMGVVPLVWIRNLGGMADEPDGECSFEKAIDTVIEADYLLSQAGRGLKYGSDPTLVLKTPDIPDGLARQGGAATALTLPPEGDAKLLEINGAAAGAVLAHYRELRQLVLEQLHGNRMHGDRLGVPQSGRAMELMCQPLIWLTDRLRGSYGEGGILPLYRLICHLSGILPDGVRIGENHYRDLDPACLSLHWPAWFTADEGELLPMAQGLGTAVTNGLLSRETAARLFASAAGLVDPAGEWTTIRTAEAAETDPLGIDGNGG</sequence>
<proteinExistence type="predicted"/>
<keyword evidence="2" id="KW-1185">Reference proteome</keyword>
<dbReference type="EMBL" id="JAMXQU010000010">
    <property type="protein sequence ID" value="MCO6160810.1"/>
    <property type="molecule type" value="Genomic_DNA"/>
</dbReference>
<organism evidence="1 2">
    <name type="scientific">Asaia lannensis NBRC 102526</name>
    <dbReference type="NCBI Taxonomy" id="1307926"/>
    <lineage>
        <taxon>Bacteria</taxon>
        <taxon>Pseudomonadati</taxon>
        <taxon>Pseudomonadota</taxon>
        <taxon>Alphaproteobacteria</taxon>
        <taxon>Acetobacterales</taxon>
        <taxon>Acetobacteraceae</taxon>
        <taxon>Asaia</taxon>
    </lineage>
</organism>
<dbReference type="Proteomes" id="UP001523401">
    <property type="component" value="Unassembled WGS sequence"/>
</dbReference>
<dbReference type="RefSeq" id="WP_252849834.1">
    <property type="nucleotide sequence ID" value="NZ_BAPW01000002.1"/>
</dbReference>
<accession>A0ABT1CIY3</accession>